<evidence type="ECO:0000313" key="3">
    <source>
        <dbReference type="Proteomes" id="UP001244640"/>
    </source>
</evidence>
<dbReference type="PANTHER" id="PTHR23150">
    <property type="entry name" value="SULFATASE MODIFYING FACTOR 1, 2"/>
    <property type="match status" value="1"/>
</dbReference>
<proteinExistence type="predicted"/>
<feature type="domain" description="Sulfatase-modifying factor enzyme-like" evidence="1">
    <location>
        <begin position="23"/>
        <end position="269"/>
    </location>
</feature>
<sequence length="287" mass="32629">MKKLCYVIAMIFLYLRCEAQAGKYIQIPAGNYHLGEVSSVENPKRVVHIDSFWISEFELTNAEFEKFILATGYKTLAERYHNAMVFEPGLAEFRWLQDSTAYWRFPNGISRGGIETKMDHPVTCISYKDVLAYCTWADCRLPSFDEWEVAARAGSEGPYFDGFTKENMVDYANVWHGKDHLKADYSDGYLYTSPVGKFKPNPWGLYDIFGNVFEFCTGRLERDGDRSVAHARGGSWWCSKNSCAAFNTVYIGSVHPNASFSNLGFRTVKNSHDSFGSKTGMKVLDSR</sequence>
<dbReference type="InterPro" id="IPR005532">
    <property type="entry name" value="SUMF_dom"/>
</dbReference>
<dbReference type="GO" id="GO:0120147">
    <property type="term" value="F:formylglycine-generating oxidase activity"/>
    <property type="evidence" value="ECO:0007669"/>
    <property type="project" value="UniProtKB-EC"/>
</dbReference>
<dbReference type="RefSeq" id="WP_307184398.1">
    <property type="nucleotide sequence ID" value="NZ_JAUTBA010000001.1"/>
</dbReference>
<dbReference type="EC" id="1.8.3.7" evidence="2"/>
<name>A0ABU0U0I5_9SPHI</name>
<reference evidence="2 3" key="1">
    <citation type="submission" date="2023-07" db="EMBL/GenBank/DDBJ databases">
        <title>Functional and genomic diversity of the sorghum phyllosphere microbiome.</title>
        <authorList>
            <person name="Shade A."/>
        </authorList>
    </citation>
    <scope>NUCLEOTIDE SEQUENCE [LARGE SCALE GENOMIC DNA]</scope>
    <source>
        <strain evidence="2 3">SORGH_AS_0892</strain>
    </source>
</reference>
<dbReference type="Gene3D" id="3.90.1580.10">
    <property type="entry name" value="paralog of FGE (formylglycine-generating enzyme)"/>
    <property type="match status" value="1"/>
</dbReference>
<dbReference type="SUPFAM" id="SSF56436">
    <property type="entry name" value="C-type lectin-like"/>
    <property type="match status" value="1"/>
</dbReference>
<keyword evidence="2" id="KW-0560">Oxidoreductase</keyword>
<dbReference type="InterPro" id="IPR016187">
    <property type="entry name" value="CTDL_fold"/>
</dbReference>
<organism evidence="2 3">
    <name type="scientific">Sphingobacterium zeae</name>
    <dbReference type="NCBI Taxonomy" id="1776859"/>
    <lineage>
        <taxon>Bacteria</taxon>
        <taxon>Pseudomonadati</taxon>
        <taxon>Bacteroidota</taxon>
        <taxon>Sphingobacteriia</taxon>
        <taxon>Sphingobacteriales</taxon>
        <taxon>Sphingobacteriaceae</taxon>
        <taxon>Sphingobacterium</taxon>
    </lineage>
</organism>
<evidence type="ECO:0000313" key="2">
    <source>
        <dbReference type="EMBL" id="MDQ1148329.1"/>
    </source>
</evidence>
<dbReference type="PANTHER" id="PTHR23150:SF19">
    <property type="entry name" value="FORMYLGLYCINE-GENERATING ENZYME"/>
    <property type="match status" value="1"/>
</dbReference>
<dbReference type="Proteomes" id="UP001244640">
    <property type="component" value="Unassembled WGS sequence"/>
</dbReference>
<dbReference type="InterPro" id="IPR042095">
    <property type="entry name" value="SUMF_sf"/>
</dbReference>
<dbReference type="EMBL" id="JAUTBA010000001">
    <property type="protein sequence ID" value="MDQ1148329.1"/>
    <property type="molecule type" value="Genomic_DNA"/>
</dbReference>
<comment type="caution">
    <text evidence="2">The sequence shown here is derived from an EMBL/GenBank/DDBJ whole genome shotgun (WGS) entry which is preliminary data.</text>
</comment>
<dbReference type="InterPro" id="IPR051043">
    <property type="entry name" value="Sulfatase_Mod_Factor_Kinase"/>
</dbReference>
<evidence type="ECO:0000259" key="1">
    <source>
        <dbReference type="Pfam" id="PF03781"/>
    </source>
</evidence>
<protein>
    <submittedName>
        <fullName evidence="2">Sulfatase modifying factor 1</fullName>
        <ecNumber evidence="2">1.8.3.7</ecNumber>
    </submittedName>
</protein>
<accession>A0ABU0U0I5</accession>
<keyword evidence="3" id="KW-1185">Reference proteome</keyword>
<gene>
    <name evidence="2" type="ORF">QE382_000313</name>
</gene>
<dbReference type="Pfam" id="PF03781">
    <property type="entry name" value="FGE-sulfatase"/>
    <property type="match status" value="1"/>
</dbReference>